<dbReference type="PANTHER" id="PTHR37015:SF2">
    <property type="entry name" value="REVERSE TRANSCRIPTASE DOMAIN-CONTAINING PROTEIN"/>
    <property type="match status" value="1"/>
</dbReference>
<dbReference type="Proteomes" id="UP001150062">
    <property type="component" value="Unassembled WGS sequence"/>
</dbReference>
<dbReference type="InterPro" id="IPR000477">
    <property type="entry name" value="RT_dom"/>
</dbReference>
<dbReference type="EMBL" id="JAOAOG010000102">
    <property type="protein sequence ID" value="KAJ6249236.1"/>
    <property type="molecule type" value="Genomic_DNA"/>
</dbReference>
<evidence type="ECO:0000313" key="3">
    <source>
        <dbReference type="EMBL" id="KAJ6249236.1"/>
    </source>
</evidence>
<accession>A0ABQ8YXF1</accession>
<keyword evidence="4" id="KW-1185">Reference proteome</keyword>
<evidence type="ECO:0000259" key="2">
    <source>
        <dbReference type="PROSITE" id="PS50878"/>
    </source>
</evidence>
<reference evidence="3" key="1">
    <citation type="submission" date="2022-08" db="EMBL/GenBank/DDBJ databases">
        <title>Novel sulfate-reducing endosymbionts in the free-living metamonad Anaeramoeba.</title>
        <authorList>
            <person name="Jerlstrom-Hultqvist J."/>
            <person name="Cepicka I."/>
            <person name="Gallot-Lavallee L."/>
            <person name="Salas-Leiva D."/>
            <person name="Curtis B.A."/>
            <person name="Zahonova K."/>
            <person name="Pipaliya S."/>
            <person name="Dacks J."/>
            <person name="Roger A.J."/>
        </authorList>
    </citation>
    <scope>NUCLEOTIDE SEQUENCE</scope>
    <source>
        <strain evidence="3">Schooner1</strain>
    </source>
</reference>
<organism evidence="3 4">
    <name type="scientific">Anaeramoeba flamelloides</name>
    <dbReference type="NCBI Taxonomy" id="1746091"/>
    <lineage>
        <taxon>Eukaryota</taxon>
        <taxon>Metamonada</taxon>
        <taxon>Anaeramoebidae</taxon>
        <taxon>Anaeramoeba</taxon>
    </lineage>
</organism>
<feature type="region of interest" description="Disordered" evidence="1">
    <location>
        <begin position="451"/>
        <end position="484"/>
    </location>
</feature>
<dbReference type="PANTHER" id="PTHR37015">
    <property type="entry name" value="REVERSE TRANSCRIPTASE DOMAIN-CONTAINING PROTEIN"/>
    <property type="match status" value="1"/>
</dbReference>
<sequence length="864" mass="100819">MSENQFIANIKKKESSLQRIKLLDHYDKILKRIKNEKSTMERIRLLVGGLESATFAQVPLHKDLPNLKPIQFEVSIGSKIDKKLEKMEKDLLKKLEQGKRRAVYASFFSDLLEEWASTEDLKIHNEEERFNCEQSAIKKLLNVKEFKEPDLGFLEQLTKKKDLEKQFKTIKYSLLELTSTITQKVMQEEVKEHLNGISSSYKHCLRNRKLAIKTLKDTVLLNEYAGALTISLENLESVDWNLETSYLQTRTIWIKTKFRTYIDYGLYQTLLWNIIGERIGYSLKKFLQTNLDHPLKNKETSICIRNNSENKYLSNFYSTCCATIKDHPVYTELFMGLLKSSLGSSSQTDYNMQSSSTKMTHFHRIIQLLSAKITTNKEVNPDLNYYVFGIDFKNYFDQFDHQVVEKILDLVGFPSDVISLINKFLKIPFKIPANKLNDLNEKEIEIEVEVEQEKKKKEEKEEDKEKEVKKEKEKDKEKEKEKEKETEEEFIIKKSLNGLPMNYTLSNTLSELIMTLLEVYVYNESEIRIIRCVDDMYICSNNQTKISKAYNAIQFFCETLGMDLNLDKLGFNIFTPKTEKLKSDVVNNLKQLLNYPLPENSVTWGYLILSEEKGKFIINSKKLFQSVDWLKERINKSNIPIITKVNLFNIFIKYYISLMAPMVRISRDHLQNIGKITIEIEKRLFNGNRFDTELIQNIKKKFQFEGEFPKALLYFPITAGGLGLWRSASYLTGFDFKYTFLNCLLFSENKSSPREKDYILNSEDWEFTANTTIYAAHGALLQEIEHASPSLSSEQKIRVNDFISRGSEVGGTRRVNLNNYYQWIISFLGEDVISHFGTFRFLITQLVPMQIIISGRLKDTETTV</sequence>
<protein>
    <recommendedName>
        <fullName evidence="2">Reverse transcriptase domain-containing protein</fullName>
    </recommendedName>
</protein>
<proteinExistence type="predicted"/>
<dbReference type="PROSITE" id="PS50878">
    <property type="entry name" value="RT_POL"/>
    <property type="match status" value="1"/>
</dbReference>
<feature type="domain" description="Reverse transcriptase" evidence="2">
    <location>
        <begin position="305"/>
        <end position="609"/>
    </location>
</feature>
<evidence type="ECO:0000313" key="4">
    <source>
        <dbReference type="Proteomes" id="UP001150062"/>
    </source>
</evidence>
<gene>
    <name evidence="3" type="ORF">M0813_01836</name>
</gene>
<evidence type="ECO:0000256" key="1">
    <source>
        <dbReference type="SAM" id="MobiDB-lite"/>
    </source>
</evidence>
<comment type="caution">
    <text evidence="3">The sequence shown here is derived from an EMBL/GenBank/DDBJ whole genome shotgun (WGS) entry which is preliminary data.</text>
</comment>
<name>A0ABQ8YXF1_9EUKA</name>